<organism evidence="2">
    <name type="scientific">marine sediment metagenome</name>
    <dbReference type="NCBI Taxonomy" id="412755"/>
    <lineage>
        <taxon>unclassified sequences</taxon>
        <taxon>metagenomes</taxon>
        <taxon>ecological metagenomes</taxon>
    </lineage>
</organism>
<dbReference type="InterPro" id="IPR032710">
    <property type="entry name" value="NTF2-like_dom_sf"/>
</dbReference>
<proteinExistence type="predicted"/>
<evidence type="ECO:0000313" key="2">
    <source>
        <dbReference type="EMBL" id="GAG67152.1"/>
    </source>
</evidence>
<feature type="compositionally biased region" description="Polar residues" evidence="1">
    <location>
        <begin position="1"/>
        <end position="25"/>
    </location>
</feature>
<gene>
    <name evidence="2" type="ORF">S01H4_18092</name>
</gene>
<comment type="caution">
    <text evidence="2">The sequence shown here is derived from an EMBL/GenBank/DDBJ whole genome shotgun (WGS) entry which is preliminary data.</text>
</comment>
<name>X1AAZ6_9ZZZZ</name>
<protein>
    <submittedName>
        <fullName evidence="2">Uncharacterized protein</fullName>
    </submittedName>
</protein>
<sequence>MPNFRSCHSSNFSCTQSHSPETNTDPAGVLTQEEEVKNTLINMWDAIEKEDIERYASYIHPDFMLVPLG</sequence>
<dbReference type="EMBL" id="BART01008005">
    <property type="protein sequence ID" value="GAG67152.1"/>
    <property type="molecule type" value="Genomic_DNA"/>
</dbReference>
<reference evidence="2" key="1">
    <citation type="journal article" date="2014" name="Front. Microbiol.">
        <title>High frequency of phylogenetically diverse reductive dehalogenase-homologous genes in deep subseafloor sedimentary metagenomes.</title>
        <authorList>
            <person name="Kawai M."/>
            <person name="Futagami T."/>
            <person name="Toyoda A."/>
            <person name="Takaki Y."/>
            <person name="Nishi S."/>
            <person name="Hori S."/>
            <person name="Arai W."/>
            <person name="Tsubouchi T."/>
            <person name="Morono Y."/>
            <person name="Uchiyama I."/>
            <person name="Ito T."/>
            <person name="Fujiyama A."/>
            <person name="Inagaki F."/>
            <person name="Takami H."/>
        </authorList>
    </citation>
    <scope>NUCLEOTIDE SEQUENCE</scope>
    <source>
        <strain evidence="2">Expedition CK06-06</strain>
    </source>
</reference>
<evidence type="ECO:0000256" key="1">
    <source>
        <dbReference type="SAM" id="MobiDB-lite"/>
    </source>
</evidence>
<dbReference type="SUPFAM" id="SSF54427">
    <property type="entry name" value="NTF2-like"/>
    <property type="match status" value="1"/>
</dbReference>
<feature type="region of interest" description="Disordered" evidence="1">
    <location>
        <begin position="1"/>
        <end position="30"/>
    </location>
</feature>
<dbReference type="AlphaFoldDB" id="X1AAZ6"/>
<accession>X1AAZ6</accession>